<dbReference type="Pfam" id="PF06629">
    <property type="entry name" value="MipA"/>
    <property type="match status" value="1"/>
</dbReference>
<evidence type="ECO:0000256" key="5">
    <source>
        <dbReference type="ARBA" id="ARBA00023237"/>
    </source>
</evidence>
<dbReference type="Proteomes" id="UP001302072">
    <property type="component" value="Chromosome"/>
</dbReference>
<dbReference type="PANTHER" id="PTHR38776">
    <property type="entry name" value="MLTA-INTERACTING PROTEIN-RELATED"/>
    <property type="match status" value="1"/>
</dbReference>
<gene>
    <name evidence="7" type="ORF">PDM29_17060</name>
</gene>
<dbReference type="InterPro" id="IPR010583">
    <property type="entry name" value="MipA"/>
</dbReference>
<evidence type="ECO:0000256" key="4">
    <source>
        <dbReference type="ARBA" id="ARBA00023136"/>
    </source>
</evidence>
<evidence type="ECO:0000313" key="8">
    <source>
        <dbReference type="Proteomes" id="UP001302072"/>
    </source>
</evidence>
<reference evidence="7 8" key="1">
    <citation type="submission" date="2022-12" db="EMBL/GenBank/DDBJ databases">
        <title>Two new species, Stenotrophomonas aracearum and Stenotrophomonas oahuensis, isolated from Anthurium (Araceae family) in Hawaii.</title>
        <authorList>
            <person name="Chunag S.C."/>
            <person name="Dobhal S."/>
            <person name="Alvarez A."/>
            <person name="Arif M."/>
        </authorList>
    </citation>
    <scope>NUCLEOTIDE SEQUENCE [LARGE SCALE GENOMIC DNA]</scope>
    <source>
        <strain evidence="7 8">A5586</strain>
    </source>
</reference>
<comment type="subcellular location">
    <subcellularLocation>
        <location evidence="1">Cell outer membrane</location>
    </subcellularLocation>
</comment>
<organism evidence="7 8">
    <name type="scientific">Stenotrophomonas oahuensis</name>
    <dbReference type="NCBI Taxonomy" id="3003271"/>
    <lineage>
        <taxon>Bacteria</taxon>
        <taxon>Pseudomonadati</taxon>
        <taxon>Pseudomonadota</taxon>
        <taxon>Gammaproteobacteria</taxon>
        <taxon>Lysobacterales</taxon>
        <taxon>Lysobacteraceae</taxon>
        <taxon>Stenotrophomonas</taxon>
    </lineage>
</organism>
<dbReference type="RefSeq" id="WP_311191244.1">
    <property type="nucleotide sequence ID" value="NZ_CP115541.1"/>
</dbReference>
<keyword evidence="4" id="KW-0472">Membrane</keyword>
<evidence type="ECO:0000313" key="7">
    <source>
        <dbReference type="EMBL" id="WNH52031.1"/>
    </source>
</evidence>
<keyword evidence="3 6" id="KW-0732">Signal</keyword>
<sequence>MKKFLWPVLACGLSFHVVAQEGAEGNGQGEQGPPRWGLGLGAVVTDSAYAGEGTRVMPFPLVSYNGDHFYVEGLTAGWKFIESNNFNAAVVAKARMDGFDVKDLGRRELAENGIDYRLLEDRDKALDLGTKLVWRGGFGELEFEALADVTDASGGQEASLQYGYGFKAGKGQLTPNVGVTWQSKDMGNYYYGTLKEEVARGVIDYRPGSVTVPHVGVSYFRPLGEKWSMMGFAQYKLLPDKITDSPLIERDTDGSATVFLGFMRGF</sequence>
<evidence type="ECO:0000256" key="1">
    <source>
        <dbReference type="ARBA" id="ARBA00004442"/>
    </source>
</evidence>
<name>A0ABY9YMB4_9GAMM</name>
<proteinExistence type="inferred from homology"/>
<dbReference type="EMBL" id="CP115541">
    <property type="protein sequence ID" value="WNH52031.1"/>
    <property type="molecule type" value="Genomic_DNA"/>
</dbReference>
<keyword evidence="8" id="KW-1185">Reference proteome</keyword>
<protein>
    <submittedName>
        <fullName evidence="7">MipA/OmpV family protein</fullName>
    </submittedName>
</protein>
<evidence type="ECO:0000256" key="3">
    <source>
        <dbReference type="ARBA" id="ARBA00022729"/>
    </source>
</evidence>
<feature type="signal peptide" evidence="6">
    <location>
        <begin position="1"/>
        <end position="19"/>
    </location>
</feature>
<keyword evidence="5" id="KW-0998">Cell outer membrane</keyword>
<accession>A0ABY9YMB4</accession>
<evidence type="ECO:0000256" key="2">
    <source>
        <dbReference type="ARBA" id="ARBA00005722"/>
    </source>
</evidence>
<dbReference type="PANTHER" id="PTHR38776:SF1">
    <property type="entry name" value="MLTA-INTERACTING PROTEIN-RELATED"/>
    <property type="match status" value="1"/>
</dbReference>
<evidence type="ECO:0000256" key="6">
    <source>
        <dbReference type="SAM" id="SignalP"/>
    </source>
</evidence>
<comment type="similarity">
    <text evidence="2">Belongs to the MipA/OmpV family.</text>
</comment>
<feature type="chain" id="PRO_5046841899" evidence="6">
    <location>
        <begin position="20"/>
        <end position="266"/>
    </location>
</feature>